<feature type="region of interest" description="Disordered" evidence="1">
    <location>
        <begin position="493"/>
        <end position="651"/>
    </location>
</feature>
<feature type="compositionally biased region" description="Low complexity" evidence="1">
    <location>
        <begin position="493"/>
        <end position="507"/>
    </location>
</feature>
<dbReference type="Proteomes" id="UP000812966">
    <property type="component" value="Unassembled WGS sequence"/>
</dbReference>
<name>A0A8K0JTT5_9TREE</name>
<evidence type="ECO:0000313" key="3">
    <source>
        <dbReference type="Proteomes" id="UP000812966"/>
    </source>
</evidence>
<gene>
    <name evidence="2" type="ORF">FFLO_00117</name>
</gene>
<feature type="region of interest" description="Disordered" evidence="1">
    <location>
        <begin position="1"/>
        <end position="47"/>
    </location>
</feature>
<organism evidence="2 3">
    <name type="scientific">Filobasidium floriforme</name>
    <dbReference type="NCBI Taxonomy" id="5210"/>
    <lineage>
        <taxon>Eukaryota</taxon>
        <taxon>Fungi</taxon>
        <taxon>Dikarya</taxon>
        <taxon>Basidiomycota</taxon>
        <taxon>Agaricomycotina</taxon>
        <taxon>Tremellomycetes</taxon>
        <taxon>Filobasidiales</taxon>
        <taxon>Filobasidiaceae</taxon>
        <taxon>Filobasidium</taxon>
    </lineage>
</organism>
<feature type="compositionally biased region" description="Polar residues" evidence="1">
    <location>
        <begin position="28"/>
        <end position="40"/>
    </location>
</feature>
<accession>A0A8K0JTT5</accession>
<feature type="region of interest" description="Disordered" evidence="1">
    <location>
        <begin position="101"/>
        <end position="270"/>
    </location>
</feature>
<feature type="compositionally biased region" description="Pro residues" evidence="1">
    <location>
        <begin position="1"/>
        <end position="11"/>
    </location>
</feature>
<feature type="compositionally biased region" description="Polar residues" evidence="1">
    <location>
        <begin position="248"/>
        <end position="263"/>
    </location>
</feature>
<feature type="compositionally biased region" description="Polar residues" evidence="1">
    <location>
        <begin position="205"/>
        <end position="214"/>
    </location>
</feature>
<protein>
    <submittedName>
        <fullName evidence="2">Uncharacterized protein</fullName>
    </submittedName>
</protein>
<evidence type="ECO:0000256" key="1">
    <source>
        <dbReference type="SAM" id="MobiDB-lite"/>
    </source>
</evidence>
<sequence length="854" mass="91022">MSGYRPSPPPVRTHNLNPPPKRSRTKDNASPTTYSFNPSPVKSHHTHQYAGQIMYDIPVPVSPLPESSGVMENTSVDVGAIGSVSAHPLIVSSLATGTGRTRSTYTASVGGSERKTGNALAYTQSRSNGAPRRPPRSRRGSRETVERATLSRNESYATTAGTGSGSGAGTYGSGGRETLSASTSGSTLGGGSSPIKSAYDHRQRSNTTTPTPSGLGQPRRSADMSPSPYYDNLPVRSKTGPTPPPRLHSSQAPSRLGSPSPNRQGEMFASGGAGSVMREAREGSLYTVGQQSVAGSYVRREGGGVGSPSPGDLHTFAHHCHLFYFTSNAPSSSQAYIDTTLASLPPSHRAAYTRIQNSLRAQAHSHNARLRLLAFHVLISSTSVNGGLSPLVRQEIRSKRARAERKAKLAEFVTRWCTKSAVGVEPFFKALYVCLLLQGKGERGVGGAGGKRVVWEVDDAVFIEAGGKDFMNEAVALVKGVLGFDDIALSTPPRLRRPTLPMLQPRPSFATNATPRSSFSEQPRGHEIESLLPLASGDSTTSATTGNRTRAPSDPFLDPSKSPDKRFAAPVIKQAGKRGPAPPVPTHGRSASMKGPAPPPPTSRNLQAPTPRMLQSRTPSTDTSDGLSSNPLSPTVESPLLTGRSGGDSDSIVTGLEEAAEREDTLASLGRASRDKFALARPERPTNDARSLSTSEIRGLLDGTSTLDLNAEVALDTEEFNEDEEEEDLAAPRLRLWTFPAHITDGEIDGLLSVFPKHITKAQGMRNMRFPLPRPTSLKALKAHDAEMGLGADNDEGEASWPSVMDVKVPPEDAHGIVAPGTGRLWLGALPRDAPWQRGFFERLSRWFKGLFGG</sequence>
<keyword evidence="3" id="KW-1185">Reference proteome</keyword>
<feature type="compositionally biased region" description="Gly residues" evidence="1">
    <location>
        <begin position="162"/>
        <end position="175"/>
    </location>
</feature>
<dbReference type="AlphaFoldDB" id="A0A8K0JTT5"/>
<proteinExistence type="predicted"/>
<comment type="caution">
    <text evidence="2">The sequence shown here is derived from an EMBL/GenBank/DDBJ whole genome shotgun (WGS) entry which is preliminary data.</text>
</comment>
<feature type="compositionally biased region" description="Polar residues" evidence="1">
    <location>
        <begin position="603"/>
        <end position="636"/>
    </location>
</feature>
<dbReference type="EMBL" id="JABELV010000001">
    <property type="protein sequence ID" value="KAG7580146.1"/>
    <property type="molecule type" value="Genomic_DNA"/>
</dbReference>
<feature type="compositionally biased region" description="Low complexity" evidence="1">
    <location>
        <begin position="535"/>
        <end position="546"/>
    </location>
</feature>
<evidence type="ECO:0000313" key="2">
    <source>
        <dbReference type="EMBL" id="KAG7580146.1"/>
    </source>
</evidence>
<reference evidence="2" key="1">
    <citation type="submission" date="2020-04" db="EMBL/GenBank/DDBJ databases">
        <title>Analysis of mating type loci in Filobasidium floriforme.</title>
        <authorList>
            <person name="Nowrousian M."/>
        </authorList>
    </citation>
    <scope>NUCLEOTIDE SEQUENCE</scope>
    <source>
        <strain evidence="2">CBS 6242</strain>
    </source>
</reference>
<feature type="compositionally biased region" description="Polar residues" evidence="1">
    <location>
        <begin position="509"/>
        <end position="521"/>
    </location>
</feature>